<organism evidence="1 2">
    <name type="scientific">Candidatus Avimonoglobus intestinipullorum</name>
    <dbReference type="NCBI Taxonomy" id="2840699"/>
    <lineage>
        <taxon>Bacteria</taxon>
        <taxon>Bacillati</taxon>
        <taxon>Bacillota</taxon>
        <taxon>Clostridia</taxon>
        <taxon>Eubacteriales</taxon>
        <taxon>Candidatus Avimonoglobus</taxon>
    </lineage>
</organism>
<evidence type="ECO:0008006" key="3">
    <source>
        <dbReference type="Google" id="ProtNLM"/>
    </source>
</evidence>
<sequence>MAENQKHVSFRMNIATHNKMRYIAYARGQTVSGRVAFLVRKDIERYEKEHGEITKELLMDLERMNK</sequence>
<reference evidence="1" key="1">
    <citation type="submission" date="2020-10" db="EMBL/GenBank/DDBJ databases">
        <authorList>
            <person name="Gilroy R."/>
        </authorList>
    </citation>
    <scope>NUCLEOTIDE SEQUENCE</scope>
    <source>
        <strain evidence="1">ChiSjej4B22-9803</strain>
    </source>
</reference>
<dbReference type="EMBL" id="DVND01000110">
    <property type="protein sequence ID" value="HIU48537.1"/>
    <property type="molecule type" value="Genomic_DNA"/>
</dbReference>
<accession>A0A9D1LV29</accession>
<name>A0A9D1LV29_9FIRM</name>
<evidence type="ECO:0000313" key="1">
    <source>
        <dbReference type="EMBL" id="HIU48537.1"/>
    </source>
</evidence>
<dbReference type="Proteomes" id="UP000824111">
    <property type="component" value="Unassembled WGS sequence"/>
</dbReference>
<evidence type="ECO:0000313" key="2">
    <source>
        <dbReference type="Proteomes" id="UP000824111"/>
    </source>
</evidence>
<dbReference type="AlphaFoldDB" id="A0A9D1LV29"/>
<reference evidence="1" key="2">
    <citation type="journal article" date="2021" name="PeerJ">
        <title>Extensive microbial diversity within the chicken gut microbiome revealed by metagenomics and culture.</title>
        <authorList>
            <person name="Gilroy R."/>
            <person name="Ravi A."/>
            <person name="Getino M."/>
            <person name="Pursley I."/>
            <person name="Horton D.L."/>
            <person name="Alikhan N.F."/>
            <person name="Baker D."/>
            <person name="Gharbi K."/>
            <person name="Hall N."/>
            <person name="Watson M."/>
            <person name="Adriaenssens E.M."/>
            <person name="Foster-Nyarko E."/>
            <person name="Jarju S."/>
            <person name="Secka A."/>
            <person name="Antonio M."/>
            <person name="Oren A."/>
            <person name="Chaudhuri R.R."/>
            <person name="La Ragione R."/>
            <person name="Hildebrand F."/>
            <person name="Pallen M.J."/>
        </authorList>
    </citation>
    <scope>NUCLEOTIDE SEQUENCE</scope>
    <source>
        <strain evidence="1">ChiSjej4B22-9803</strain>
    </source>
</reference>
<protein>
    <recommendedName>
        <fullName evidence="3">TraY domain-containing protein</fullName>
    </recommendedName>
</protein>
<gene>
    <name evidence="1" type="ORF">IAB04_04185</name>
</gene>
<comment type="caution">
    <text evidence="1">The sequence shown here is derived from an EMBL/GenBank/DDBJ whole genome shotgun (WGS) entry which is preliminary data.</text>
</comment>
<proteinExistence type="predicted"/>